<dbReference type="EMBL" id="JADMLG010000001">
    <property type="protein sequence ID" value="MBH0775401.1"/>
    <property type="molecule type" value="Genomic_DNA"/>
</dbReference>
<dbReference type="Pfam" id="PF08044">
    <property type="entry name" value="DUF1707"/>
    <property type="match status" value="1"/>
</dbReference>
<feature type="domain" description="DUF1707" evidence="2">
    <location>
        <begin position="7"/>
        <end position="59"/>
    </location>
</feature>
<evidence type="ECO:0000313" key="3">
    <source>
        <dbReference type="EMBL" id="MBH0775401.1"/>
    </source>
</evidence>
<reference evidence="3" key="1">
    <citation type="submission" date="2020-11" db="EMBL/GenBank/DDBJ databases">
        <title>Nocardia NEAU-351.nov., a novel actinomycete isolated from the cow dung.</title>
        <authorList>
            <person name="Zhang X."/>
        </authorList>
    </citation>
    <scope>NUCLEOTIDE SEQUENCE</scope>
    <source>
        <strain evidence="3">NEAU-351</strain>
    </source>
</reference>
<comment type="caution">
    <text evidence="3">The sequence shown here is derived from an EMBL/GenBank/DDBJ whole genome shotgun (WGS) entry which is preliminary data.</text>
</comment>
<organism evidence="3 4">
    <name type="scientific">Nocardia bovistercoris</name>
    <dbReference type="NCBI Taxonomy" id="2785916"/>
    <lineage>
        <taxon>Bacteria</taxon>
        <taxon>Bacillati</taxon>
        <taxon>Actinomycetota</taxon>
        <taxon>Actinomycetes</taxon>
        <taxon>Mycobacteriales</taxon>
        <taxon>Nocardiaceae</taxon>
        <taxon>Nocardia</taxon>
    </lineage>
</organism>
<dbReference type="PANTHER" id="PTHR40763:SF4">
    <property type="entry name" value="DUF1707 DOMAIN-CONTAINING PROTEIN"/>
    <property type="match status" value="1"/>
</dbReference>
<feature type="transmembrane region" description="Helical" evidence="1">
    <location>
        <begin position="110"/>
        <end position="132"/>
    </location>
</feature>
<accession>A0A931N1X3</accession>
<name>A0A931N1X3_9NOCA</name>
<evidence type="ECO:0000259" key="2">
    <source>
        <dbReference type="Pfam" id="PF08044"/>
    </source>
</evidence>
<proteinExistence type="predicted"/>
<gene>
    <name evidence="3" type="ORF">IT779_03755</name>
</gene>
<keyword evidence="1" id="KW-0472">Membrane</keyword>
<dbReference type="RefSeq" id="WP_196147659.1">
    <property type="nucleotide sequence ID" value="NZ_JADMLG010000001.1"/>
</dbReference>
<keyword evidence="1" id="KW-0812">Transmembrane</keyword>
<evidence type="ECO:0000313" key="4">
    <source>
        <dbReference type="Proteomes" id="UP000655751"/>
    </source>
</evidence>
<dbReference type="Proteomes" id="UP000655751">
    <property type="component" value="Unassembled WGS sequence"/>
</dbReference>
<dbReference type="InterPro" id="IPR012551">
    <property type="entry name" value="DUF1707_SHOCT-like"/>
</dbReference>
<dbReference type="AlphaFoldDB" id="A0A931N1X3"/>
<protein>
    <submittedName>
        <fullName evidence="3">DUF1707 domain-containing protein</fullName>
    </submittedName>
</protein>
<sequence>MDIATGTRASDAERDAVVRLLARHLAEGRIDLTEYDQRVAAVYGAATRDDLHLVLGDLPALSKPALTEHATRPRRVPLWQRIEATTWFGVSLLVLVIWAAISLGVGEFTYFWPVWVIGPWGAVLAFRMVTGFESGLGCGRRRV</sequence>
<keyword evidence="4" id="KW-1185">Reference proteome</keyword>
<evidence type="ECO:0000256" key="1">
    <source>
        <dbReference type="SAM" id="Phobius"/>
    </source>
</evidence>
<feature type="transmembrane region" description="Helical" evidence="1">
    <location>
        <begin position="84"/>
        <end position="104"/>
    </location>
</feature>
<dbReference type="PANTHER" id="PTHR40763">
    <property type="entry name" value="MEMBRANE PROTEIN-RELATED"/>
    <property type="match status" value="1"/>
</dbReference>
<keyword evidence="1" id="KW-1133">Transmembrane helix</keyword>